<dbReference type="RefSeq" id="WP_142864100.1">
    <property type="nucleotide sequence ID" value="NZ_VJMF01000075.1"/>
</dbReference>
<gene>
    <name evidence="1" type="ORF">FM996_17600</name>
</gene>
<dbReference type="PROSITE" id="PS51257">
    <property type="entry name" value="PROKAR_LIPOPROTEIN"/>
    <property type="match status" value="1"/>
</dbReference>
<reference evidence="1 2" key="1">
    <citation type="submission" date="2019-07" db="EMBL/GenBank/DDBJ databases">
        <title>Ln-dependent methylotrophs.</title>
        <authorList>
            <person name="Tani A."/>
        </authorList>
    </citation>
    <scope>NUCLEOTIDE SEQUENCE [LARGE SCALE GENOMIC DNA]</scope>
    <source>
        <strain evidence="1 2">SM89A</strain>
    </source>
</reference>
<evidence type="ECO:0000313" key="1">
    <source>
        <dbReference type="EMBL" id="TRL29063.1"/>
    </source>
</evidence>
<organism evidence="1 2">
    <name type="scientific">Methylosinus sporium</name>
    <dbReference type="NCBI Taxonomy" id="428"/>
    <lineage>
        <taxon>Bacteria</taxon>
        <taxon>Pseudomonadati</taxon>
        <taxon>Pseudomonadota</taxon>
        <taxon>Alphaproteobacteria</taxon>
        <taxon>Hyphomicrobiales</taxon>
        <taxon>Methylocystaceae</taxon>
        <taxon>Methylosinus</taxon>
    </lineage>
</organism>
<dbReference type="Proteomes" id="UP000316781">
    <property type="component" value="Unassembled WGS sequence"/>
</dbReference>
<comment type="caution">
    <text evidence="1">The sequence shown here is derived from an EMBL/GenBank/DDBJ whole genome shotgun (WGS) entry which is preliminary data.</text>
</comment>
<accession>A0A549SHF3</accession>
<dbReference type="EMBL" id="VJMF01000075">
    <property type="protein sequence ID" value="TRL29063.1"/>
    <property type="molecule type" value="Genomic_DNA"/>
</dbReference>
<proteinExistence type="predicted"/>
<dbReference type="AlphaFoldDB" id="A0A549SHF3"/>
<sequence>MARFGHSVTAKPSATPAFGLVVVLACLLMFVPRTAASSHNEVTSWAKLFGPHPVDRGGDIPSYVNAVAAANRSEALVVIEGTCASACTIKLAAKNRCVRPDAILWFHAALEGSFVSTTGNTLLLDAYPLRVREEVLRRHMLDDATLNPENTLTGRELIGLGERACR</sequence>
<name>A0A549SHF3_METSR</name>
<protein>
    <submittedName>
        <fullName evidence="1">Uncharacterized protein</fullName>
    </submittedName>
</protein>
<evidence type="ECO:0000313" key="2">
    <source>
        <dbReference type="Proteomes" id="UP000316781"/>
    </source>
</evidence>